<comment type="subcellular location">
    <subcellularLocation>
        <location evidence="1">Membrane</location>
        <topology evidence="1">Single-pass membrane protein</topology>
    </subcellularLocation>
</comment>
<keyword evidence="2 6" id="KW-0812">Transmembrane</keyword>
<dbReference type="eggNOG" id="COG2321">
    <property type="taxonomic scope" value="Bacteria"/>
</dbReference>
<proteinExistence type="predicted"/>
<evidence type="ECO:0000256" key="6">
    <source>
        <dbReference type="SAM" id="Phobius"/>
    </source>
</evidence>
<dbReference type="Proteomes" id="UP000002524">
    <property type="component" value="Chromosome 1"/>
</dbReference>
<dbReference type="InterPro" id="IPR007343">
    <property type="entry name" value="Uncharacterised_pept_Zn_put"/>
</dbReference>
<gene>
    <name evidence="7" type="ordered locus">DR_2596</name>
</gene>
<dbReference type="InParanoid" id="Q9RR98"/>
<dbReference type="OrthoDB" id="9774900at2"/>
<dbReference type="KEGG" id="dra:DR_2596"/>
<evidence type="ECO:0000256" key="3">
    <source>
        <dbReference type="ARBA" id="ARBA00022989"/>
    </source>
</evidence>
<dbReference type="PANTHER" id="PTHR30168">
    <property type="entry name" value="PUTATIVE MEMBRANE PROTEIN YPFJ"/>
    <property type="match status" value="1"/>
</dbReference>
<dbReference type="PaxDb" id="243230-DR_2596"/>
<dbReference type="PATRIC" id="fig|243230.17.peg.2841"/>
<feature type="transmembrane region" description="Helical" evidence="6">
    <location>
        <begin position="46"/>
        <end position="65"/>
    </location>
</feature>
<dbReference type="PANTHER" id="PTHR30168:SF0">
    <property type="entry name" value="INNER MEMBRANE PROTEIN"/>
    <property type="match status" value="1"/>
</dbReference>
<evidence type="ECO:0000256" key="2">
    <source>
        <dbReference type="ARBA" id="ARBA00022692"/>
    </source>
</evidence>
<feature type="region of interest" description="Disordered" evidence="5">
    <location>
        <begin position="74"/>
        <end position="95"/>
    </location>
</feature>
<feature type="compositionally biased region" description="Polar residues" evidence="5">
    <location>
        <begin position="1"/>
        <end position="18"/>
    </location>
</feature>
<dbReference type="GO" id="GO:0016020">
    <property type="term" value="C:membrane"/>
    <property type="evidence" value="ECO:0007669"/>
    <property type="project" value="UniProtKB-SubCell"/>
</dbReference>
<evidence type="ECO:0000256" key="5">
    <source>
        <dbReference type="SAM" id="MobiDB-lite"/>
    </source>
</evidence>
<dbReference type="PIR" id="A75256">
    <property type="entry name" value="A75256"/>
</dbReference>
<evidence type="ECO:0000313" key="7">
    <source>
        <dbReference type="EMBL" id="AAF12131.1"/>
    </source>
</evidence>
<keyword evidence="8" id="KW-1185">Reference proteome</keyword>
<dbReference type="AlphaFoldDB" id="Q9RR98"/>
<dbReference type="EnsemblBacteria" id="AAF12131">
    <property type="protein sequence ID" value="AAF12131"/>
    <property type="gene ID" value="DR_2596"/>
</dbReference>
<dbReference type="HOGENOM" id="CLU_059329_0_0_0"/>
<reference evidence="7 8" key="1">
    <citation type="journal article" date="1999" name="Science">
        <title>Genome sequence of the radioresistant bacterium Deinococcus radiodurans R1.</title>
        <authorList>
            <person name="White O."/>
            <person name="Eisen J.A."/>
            <person name="Heidelberg J.F."/>
            <person name="Hickey E.K."/>
            <person name="Peterson J.D."/>
            <person name="Dodson R.J."/>
            <person name="Haft D.H."/>
            <person name="Gwinn M.L."/>
            <person name="Nelson W.C."/>
            <person name="Richardson D.L."/>
            <person name="Moffat K.S."/>
            <person name="Qin H."/>
            <person name="Jiang L."/>
            <person name="Pamphile W."/>
            <person name="Crosby M."/>
            <person name="Shen M."/>
            <person name="Vamathevan J.J."/>
            <person name="Lam P."/>
            <person name="McDonald L."/>
            <person name="Utterback T."/>
            <person name="Zalewski C."/>
            <person name="Makarova K.S."/>
            <person name="Aravind L."/>
            <person name="Daly M.J."/>
            <person name="Minton K.W."/>
            <person name="Fleischmann R.D."/>
            <person name="Ketchum K.A."/>
            <person name="Nelson K.E."/>
            <person name="Salzberg S."/>
            <person name="Smith H.O."/>
            <person name="Venter J.C."/>
            <person name="Fraser C.M."/>
        </authorList>
    </citation>
    <scope>NUCLEOTIDE SEQUENCE [LARGE SCALE GENOMIC DNA]</scope>
    <source>
        <strain evidence="8">ATCC 13939 / DSM 20539 / JCM 16871 / LMG 4051 / NBRC 15346 / NCIMB 9279 / R1 / VKM B-1422</strain>
    </source>
</reference>
<dbReference type="STRING" id="243230.DR_2596"/>
<protein>
    <recommendedName>
        <fullName evidence="9">Zinc metallopeptidase</fullName>
    </recommendedName>
</protein>
<organism evidence="7 8">
    <name type="scientific">Deinococcus radiodurans (strain ATCC 13939 / DSM 20539 / JCM 16871 / CCUG 27074 / LMG 4051 / NBRC 15346 / NCIMB 9279 / VKM B-1422 / R1)</name>
    <dbReference type="NCBI Taxonomy" id="243230"/>
    <lineage>
        <taxon>Bacteria</taxon>
        <taxon>Thermotogati</taxon>
        <taxon>Deinococcota</taxon>
        <taxon>Deinococci</taxon>
        <taxon>Deinococcales</taxon>
        <taxon>Deinococcaceae</taxon>
        <taxon>Deinococcus</taxon>
    </lineage>
</organism>
<evidence type="ECO:0000256" key="4">
    <source>
        <dbReference type="ARBA" id="ARBA00023136"/>
    </source>
</evidence>
<feature type="region of interest" description="Disordered" evidence="5">
    <location>
        <begin position="1"/>
        <end position="38"/>
    </location>
</feature>
<name>Q9RR98_DEIRA</name>
<dbReference type="EMBL" id="AE000513">
    <property type="protein sequence ID" value="AAF12131.1"/>
    <property type="molecule type" value="Genomic_DNA"/>
</dbReference>
<evidence type="ECO:0000313" key="8">
    <source>
        <dbReference type="Proteomes" id="UP000002524"/>
    </source>
</evidence>
<keyword evidence="4 6" id="KW-0472">Membrane</keyword>
<dbReference type="Pfam" id="PF04228">
    <property type="entry name" value="Zn_peptidase"/>
    <property type="match status" value="1"/>
</dbReference>
<sequence>MAQGTVSQRASLFSTPNRSPHMDWRNLPGGGNIEDRRGGGGLPGGGLAVGGGIGGLILALIAYFFGIDPSVVTGGGQQQSPAQTQAQSQAQGGQAEDEDYQFADRIVASTDRTWTQIFQQSNRQYTKPTLVLFSRSVSSACGQASSATGPFYCPLDSKLYLDTSFFNLMQRQLGGGGDFAYSYVIAHEVGHHVQNELGIAEQVERKQRAARSEAEQNSYSVRLELQADCFAGVWGNSVKGREAANLTEDDVREAINTAAAIGDDTLQRQGQGMVVPDSFTHGTSQQRVNWFMRGFQTGNPNQCDTFSAAYNQL</sequence>
<evidence type="ECO:0008006" key="9">
    <source>
        <dbReference type="Google" id="ProtNLM"/>
    </source>
</evidence>
<keyword evidence="3 6" id="KW-1133">Transmembrane helix</keyword>
<evidence type="ECO:0000256" key="1">
    <source>
        <dbReference type="ARBA" id="ARBA00004167"/>
    </source>
</evidence>
<accession>Q9RR98</accession>
<feature type="compositionally biased region" description="Low complexity" evidence="5">
    <location>
        <begin position="78"/>
        <end position="94"/>
    </location>
</feature>